<protein>
    <submittedName>
        <fullName evidence="2">Uncharacterized protein</fullName>
    </submittedName>
</protein>
<accession>A0AC35UH29</accession>
<dbReference type="Proteomes" id="UP000095286">
    <property type="component" value="Unplaced"/>
</dbReference>
<dbReference type="WBParaSite" id="RSKR_0001167520.1">
    <property type="protein sequence ID" value="RSKR_0001167520.1"/>
    <property type="gene ID" value="RSKR_0001167520"/>
</dbReference>
<name>A0AC35UH29_9BILA</name>
<proteinExistence type="predicted"/>
<evidence type="ECO:0000313" key="1">
    <source>
        <dbReference type="Proteomes" id="UP000095286"/>
    </source>
</evidence>
<organism evidence="1 2">
    <name type="scientific">Rhabditophanes sp. KR3021</name>
    <dbReference type="NCBI Taxonomy" id="114890"/>
    <lineage>
        <taxon>Eukaryota</taxon>
        <taxon>Metazoa</taxon>
        <taxon>Ecdysozoa</taxon>
        <taxon>Nematoda</taxon>
        <taxon>Chromadorea</taxon>
        <taxon>Rhabditida</taxon>
        <taxon>Tylenchina</taxon>
        <taxon>Panagrolaimomorpha</taxon>
        <taxon>Strongyloidoidea</taxon>
        <taxon>Alloionematidae</taxon>
        <taxon>Rhabditophanes</taxon>
    </lineage>
</organism>
<sequence>MIDPIVGRNNKTKVSVKNDVRYVDETKDYGQSMDITNHISKKLYEVSRKEPSIVDEGSLSVGRREAFSGQATTNKSFFGLFQINDGTSLNEHEKLLQRSRAKVEAYMNAIEKEFTLTTAFTEKFAYPSKVLELRKGLIKYICAKQVYCKKSLDEATSSCYFADMSMMFNNGMMTLFYRFPIDNWLSNYRSWKFKSTSSTSYSKLFFTYPMHWLEI</sequence>
<reference evidence="2" key="1">
    <citation type="submission" date="2016-11" db="UniProtKB">
        <authorList>
            <consortium name="WormBaseParasite"/>
        </authorList>
    </citation>
    <scope>IDENTIFICATION</scope>
    <source>
        <strain evidence="2">KR3021</strain>
    </source>
</reference>
<evidence type="ECO:0000313" key="2">
    <source>
        <dbReference type="WBParaSite" id="RSKR_0001167520.1"/>
    </source>
</evidence>